<reference evidence="2" key="2">
    <citation type="submission" date="2020-09" db="EMBL/GenBank/DDBJ databases">
        <authorList>
            <person name="Sun Q."/>
            <person name="Zhou Y."/>
        </authorList>
    </citation>
    <scope>NUCLEOTIDE SEQUENCE</scope>
    <source>
        <strain evidence="2">CGMCC 4.7306</strain>
    </source>
</reference>
<dbReference type="Proteomes" id="UP000613840">
    <property type="component" value="Unassembled WGS sequence"/>
</dbReference>
<keyword evidence="3" id="KW-1185">Reference proteome</keyword>
<comment type="caution">
    <text evidence="2">The sequence shown here is derived from an EMBL/GenBank/DDBJ whole genome shotgun (WGS) entry which is preliminary data.</text>
</comment>
<dbReference type="InterPro" id="IPR011009">
    <property type="entry name" value="Kinase-like_dom_sf"/>
</dbReference>
<proteinExistence type="predicted"/>
<name>A0A917SAP4_9ACTN</name>
<evidence type="ECO:0000313" key="3">
    <source>
        <dbReference type="Proteomes" id="UP000613840"/>
    </source>
</evidence>
<feature type="region of interest" description="Disordered" evidence="1">
    <location>
        <begin position="1"/>
        <end position="42"/>
    </location>
</feature>
<reference evidence="2" key="1">
    <citation type="journal article" date="2014" name="Int. J. Syst. Evol. Microbiol.">
        <title>Complete genome sequence of Corynebacterium casei LMG S-19264T (=DSM 44701T), isolated from a smear-ripened cheese.</title>
        <authorList>
            <consortium name="US DOE Joint Genome Institute (JGI-PGF)"/>
            <person name="Walter F."/>
            <person name="Albersmeier A."/>
            <person name="Kalinowski J."/>
            <person name="Ruckert C."/>
        </authorList>
    </citation>
    <scope>NUCLEOTIDE SEQUENCE</scope>
    <source>
        <strain evidence="2">CGMCC 4.7306</strain>
    </source>
</reference>
<dbReference type="Gene3D" id="3.90.1200.10">
    <property type="match status" value="1"/>
</dbReference>
<evidence type="ECO:0000313" key="2">
    <source>
        <dbReference type="EMBL" id="GGL68239.1"/>
    </source>
</evidence>
<organism evidence="2 3">
    <name type="scientific">Microlunatus endophyticus</name>
    <dbReference type="NCBI Taxonomy" id="1716077"/>
    <lineage>
        <taxon>Bacteria</taxon>
        <taxon>Bacillati</taxon>
        <taxon>Actinomycetota</taxon>
        <taxon>Actinomycetes</taxon>
        <taxon>Propionibacteriales</taxon>
        <taxon>Propionibacteriaceae</taxon>
        <taxon>Microlunatus</taxon>
    </lineage>
</organism>
<protein>
    <submittedName>
        <fullName evidence="2">Uncharacterized protein</fullName>
    </submittedName>
</protein>
<accession>A0A917SAP4</accession>
<dbReference type="EMBL" id="BMMZ01000006">
    <property type="protein sequence ID" value="GGL68239.1"/>
    <property type="molecule type" value="Genomic_DNA"/>
</dbReference>
<dbReference type="AlphaFoldDB" id="A0A917SAP4"/>
<feature type="compositionally biased region" description="Basic and acidic residues" evidence="1">
    <location>
        <begin position="31"/>
        <end position="42"/>
    </location>
</feature>
<dbReference type="RefSeq" id="WP_188896015.1">
    <property type="nucleotide sequence ID" value="NZ_BMMZ01000006.1"/>
</dbReference>
<dbReference type="SUPFAM" id="SSF56112">
    <property type="entry name" value="Protein kinase-like (PK-like)"/>
    <property type="match status" value="1"/>
</dbReference>
<gene>
    <name evidence="2" type="ORF">GCM10011575_28470</name>
</gene>
<sequence length="373" mass="40910">MTKDGSFKRAVRQRARDTGQRYSQARADLQTARRQEFTTTRPFDRDDLKDHLEATYKINIAALAPIDDDPKTRPRGSWPGHYASTLFVRRADGEPWIARVFSSAADTVGRVEGDAEILRFLAGHGYPAERVATDQPVSVLDGKGVIVTQYIQGGRPADDHAVVSRELGGLLGRLHSLPSGGGAVARDGGAEETDGGFHVGRPKQDLAAAMSFLVSVEDELGPESRERFEWLRARVEEADDAEGLPEALTHSNFHYWSAVGCPGDLAIVGWAGSGRGPRLPALAWLLRTAGEAGPEHPEFVEAVLDGYTEHIQLTTEELERLPAILNLKSLWLACLEFRMSVRNGTEPGTGWRHPESFEYAARLADLVIARLGR</sequence>
<evidence type="ECO:0000256" key="1">
    <source>
        <dbReference type="SAM" id="MobiDB-lite"/>
    </source>
</evidence>